<evidence type="ECO:0000256" key="3">
    <source>
        <dbReference type="ARBA" id="ARBA00023274"/>
    </source>
</evidence>
<dbReference type="GO" id="GO:0022625">
    <property type="term" value="C:cytosolic large ribosomal subunit"/>
    <property type="evidence" value="ECO:0007669"/>
    <property type="project" value="TreeGrafter"/>
</dbReference>
<dbReference type="GO" id="GO:0006412">
    <property type="term" value="P:translation"/>
    <property type="evidence" value="ECO:0007669"/>
    <property type="project" value="InterPro"/>
</dbReference>
<dbReference type="GO" id="GO:0000027">
    <property type="term" value="P:ribosomal large subunit assembly"/>
    <property type="evidence" value="ECO:0007669"/>
    <property type="project" value="TreeGrafter"/>
</dbReference>
<evidence type="ECO:0000256" key="1">
    <source>
        <dbReference type="ARBA" id="ARBA00007116"/>
    </source>
</evidence>
<dbReference type="InterPro" id="IPR005485">
    <property type="entry name" value="Rbsml_uL18_euk_arch"/>
</dbReference>
<dbReference type="PANTHER" id="PTHR23410">
    <property type="entry name" value="RIBOSOMAL PROTEIN L5-RELATED"/>
    <property type="match status" value="1"/>
</dbReference>
<dbReference type="Proteomes" id="UP000594638">
    <property type="component" value="Unassembled WGS sequence"/>
</dbReference>
<comment type="caution">
    <text evidence="5">The sequence shown here is derived from an EMBL/GenBank/DDBJ whole genome shotgun (WGS) entry which is preliminary data.</text>
</comment>
<feature type="region of interest" description="Disordered" evidence="4">
    <location>
        <begin position="122"/>
        <end position="160"/>
    </location>
</feature>
<organism evidence="5 6">
    <name type="scientific">Olea europaea subsp. europaea</name>
    <dbReference type="NCBI Taxonomy" id="158383"/>
    <lineage>
        <taxon>Eukaryota</taxon>
        <taxon>Viridiplantae</taxon>
        <taxon>Streptophyta</taxon>
        <taxon>Embryophyta</taxon>
        <taxon>Tracheophyta</taxon>
        <taxon>Spermatophyta</taxon>
        <taxon>Magnoliopsida</taxon>
        <taxon>eudicotyledons</taxon>
        <taxon>Gunneridae</taxon>
        <taxon>Pentapetalae</taxon>
        <taxon>asterids</taxon>
        <taxon>lamiids</taxon>
        <taxon>Lamiales</taxon>
        <taxon>Oleaceae</taxon>
        <taxon>Oleeae</taxon>
        <taxon>Olea</taxon>
    </lineage>
</organism>
<dbReference type="Gramene" id="OE9A106131T1">
    <property type="protein sequence ID" value="OE9A106131C1"/>
    <property type="gene ID" value="OE9A106131"/>
</dbReference>
<feature type="compositionally biased region" description="Basic and acidic residues" evidence="4">
    <location>
        <begin position="147"/>
        <end position="160"/>
    </location>
</feature>
<sequence length="160" mass="18345">VHRDQFFTAKWPKKRPLSKFESLGHISRGFRSSIGDGEMGKPITEHGFAYSIRTAYCMGLLLARPVLKMLDMDNEYEHNVEATGEDYSVEPADSRRPFRALLDVGLIRTTTGNRVFGALKEASPVTTEDADSTQEIEKFRHHRRPTLSHEKPRRDSELWL</sequence>
<name>A0A8S0UE42_OLEEU</name>
<dbReference type="SUPFAM" id="SSF53137">
    <property type="entry name" value="Translational machinery components"/>
    <property type="match status" value="1"/>
</dbReference>
<evidence type="ECO:0000313" key="5">
    <source>
        <dbReference type="EMBL" id="CAA3015287.1"/>
    </source>
</evidence>
<dbReference type="EMBL" id="CACTIH010007541">
    <property type="protein sequence ID" value="CAA3015287.1"/>
    <property type="molecule type" value="Genomic_DNA"/>
</dbReference>
<evidence type="ECO:0000313" key="6">
    <source>
        <dbReference type="Proteomes" id="UP000594638"/>
    </source>
</evidence>
<keyword evidence="2" id="KW-0689">Ribosomal protein</keyword>
<keyword evidence="6" id="KW-1185">Reference proteome</keyword>
<dbReference type="GO" id="GO:0008097">
    <property type="term" value="F:5S rRNA binding"/>
    <property type="evidence" value="ECO:0007669"/>
    <property type="project" value="InterPro"/>
</dbReference>
<evidence type="ECO:0000256" key="2">
    <source>
        <dbReference type="ARBA" id="ARBA00022980"/>
    </source>
</evidence>
<gene>
    <name evidence="5" type="ORF">OLEA9_A106131</name>
</gene>
<protein>
    <submittedName>
        <fullName evidence="5">60S ribosomal L5</fullName>
    </submittedName>
</protein>
<keyword evidence="3" id="KW-0687">Ribonucleoprotein</keyword>
<evidence type="ECO:0000256" key="4">
    <source>
        <dbReference type="SAM" id="MobiDB-lite"/>
    </source>
</evidence>
<reference evidence="5 6" key="1">
    <citation type="submission" date="2019-12" db="EMBL/GenBank/DDBJ databases">
        <authorList>
            <person name="Alioto T."/>
            <person name="Alioto T."/>
            <person name="Gomez Garrido J."/>
        </authorList>
    </citation>
    <scope>NUCLEOTIDE SEQUENCE [LARGE SCALE GENOMIC DNA]</scope>
</reference>
<dbReference type="GO" id="GO:0003735">
    <property type="term" value="F:structural constituent of ribosome"/>
    <property type="evidence" value="ECO:0007669"/>
    <property type="project" value="InterPro"/>
</dbReference>
<dbReference type="OrthoDB" id="1618453at2759"/>
<dbReference type="PANTHER" id="PTHR23410:SF12">
    <property type="entry name" value="LARGE RIBOSOMAL SUBUNIT PROTEIN UL18"/>
    <property type="match status" value="1"/>
</dbReference>
<dbReference type="Pfam" id="PF17144">
    <property type="entry name" value="Ribosomal_L5e"/>
    <property type="match status" value="1"/>
</dbReference>
<feature type="non-terminal residue" evidence="5">
    <location>
        <position position="1"/>
    </location>
</feature>
<accession>A0A8S0UE42</accession>
<dbReference type="AlphaFoldDB" id="A0A8S0UE42"/>
<comment type="similarity">
    <text evidence="1">Belongs to the universal ribosomal protein uL18 family.</text>
</comment>
<dbReference type="Gene3D" id="3.30.420.100">
    <property type="match status" value="1"/>
</dbReference>
<proteinExistence type="inferred from homology"/>